<name>A0A931I7U7_9NOCA</name>
<dbReference type="SUPFAM" id="SSF51621">
    <property type="entry name" value="Phosphoenolpyruvate/pyruvate domain"/>
    <property type="match status" value="1"/>
</dbReference>
<comment type="caution">
    <text evidence="1">The sequence shown here is derived from an EMBL/GenBank/DDBJ whole genome shotgun (WGS) entry which is preliminary data.</text>
</comment>
<reference evidence="1" key="1">
    <citation type="submission" date="2020-11" db="EMBL/GenBank/DDBJ databases">
        <title>Nocardia NEAU-351.nov., a novel actinomycete isolated from the cow dung.</title>
        <authorList>
            <person name="Zhang X."/>
        </authorList>
    </citation>
    <scope>NUCLEOTIDE SEQUENCE</scope>
    <source>
        <strain evidence="1">NEAU-351</strain>
    </source>
</reference>
<keyword evidence="2" id="KW-1185">Reference proteome</keyword>
<sequence length="248" mass="26571">MAEGEFHRMHHGDLPLVLPNAWDFASAAMLVEAGFAAIGTTSLGVAAAHGLIDAAGTTRAETMYLASELVRLPVPITVDVESGFGVDPGELAARLWEIGVVGVNVEDAAGSPAAHERTVRAMKDGAPALFVNARIDTYWLGIDRDSTVDRALRYADAGADGVFVPGLVTDHEIEALARVVPVPLNVLAQRNVRELMELGVRRISTGSLLFRTALESAVRVAEAVRDGRTTDTALSYRSVQDVIERYIR</sequence>
<dbReference type="InterPro" id="IPR039556">
    <property type="entry name" value="ICL/PEPM"/>
</dbReference>
<dbReference type="Gene3D" id="3.20.20.60">
    <property type="entry name" value="Phosphoenolpyruvate-binding domains"/>
    <property type="match status" value="1"/>
</dbReference>
<dbReference type="Proteomes" id="UP000655751">
    <property type="component" value="Unassembled WGS sequence"/>
</dbReference>
<gene>
    <name evidence="1" type="ORF">IT779_04240</name>
</gene>
<dbReference type="PANTHER" id="PTHR42905:SF16">
    <property type="entry name" value="CARBOXYPHOSPHONOENOLPYRUVATE PHOSPHONOMUTASE-LIKE PROTEIN (AFU_ORTHOLOGUE AFUA_5G07230)"/>
    <property type="match status" value="1"/>
</dbReference>
<proteinExistence type="predicted"/>
<accession>A0A931I7U7</accession>
<dbReference type="GO" id="GO:0016829">
    <property type="term" value="F:lyase activity"/>
    <property type="evidence" value="ECO:0007669"/>
    <property type="project" value="UniProtKB-KW"/>
</dbReference>
<dbReference type="InterPro" id="IPR015813">
    <property type="entry name" value="Pyrv/PenolPyrv_kinase-like_dom"/>
</dbReference>
<dbReference type="EMBL" id="JADMLG010000002">
    <property type="protein sequence ID" value="MBH0775498.1"/>
    <property type="molecule type" value="Genomic_DNA"/>
</dbReference>
<dbReference type="Pfam" id="PF13714">
    <property type="entry name" value="PEP_mutase"/>
    <property type="match status" value="1"/>
</dbReference>
<evidence type="ECO:0000313" key="1">
    <source>
        <dbReference type="EMBL" id="MBH0775498.1"/>
    </source>
</evidence>
<evidence type="ECO:0000313" key="2">
    <source>
        <dbReference type="Proteomes" id="UP000655751"/>
    </source>
</evidence>
<keyword evidence="1" id="KW-0456">Lyase</keyword>
<dbReference type="CDD" id="cd00377">
    <property type="entry name" value="ICL_PEPM"/>
    <property type="match status" value="1"/>
</dbReference>
<dbReference type="AlphaFoldDB" id="A0A931I7U7"/>
<dbReference type="PANTHER" id="PTHR42905">
    <property type="entry name" value="PHOSPHOENOLPYRUVATE CARBOXYLASE"/>
    <property type="match status" value="1"/>
</dbReference>
<organism evidence="1 2">
    <name type="scientific">Nocardia bovistercoris</name>
    <dbReference type="NCBI Taxonomy" id="2785916"/>
    <lineage>
        <taxon>Bacteria</taxon>
        <taxon>Bacillati</taxon>
        <taxon>Actinomycetota</taxon>
        <taxon>Actinomycetes</taxon>
        <taxon>Mycobacteriales</taxon>
        <taxon>Nocardiaceae</taxon>
        <taxon>Nocardia</taxon>
    </lineage>
</organism>
<protein>
    <submittedName>
        <fullName evidence="1">Isocitrate lyase/phosphoenolpyruvate mutase family protein</fullName>
    </submittedName>
</protein>
<dbReference type="InterPro" id="IPR040442">
    <property type="entry name" value="Pyrv_kinase-like_dom_sf"/>
</dbReference>